<feature type="domain" description="Major facilitator superfamily associated" evidence="8">
    <location>
        <begin position="27"/>
        <end position="561"/>
    </location>
</feature>
<feature type="transmembrane region" description="Helical" evidence="7">
    <location>
        <begin position="359"/>
        <end position="380"/>
    </location>
</feature>
<reference evidence="9 10" key="1">
    <citation type="submission" date="2016-03" db="EMBL/GenBank/DDBJ databases">
        <title>EvidentialGene: Evidence-directed Construction of Genes on Genomes.</title>
        <authorList>
            <person name="Gilbert D.G."/>
            <person name="Choi J.-H."/>
            <person name="Mockaitis K."/>
            <person name="Colbourne J."/>
            <person name="Pfrender M."/>
        </authorList>
    </citation>
    <scope>NUCLEOTIDE SEQUENCE [LARGE SCALE GENOMIC DNA]</scope>
    <source>
        <strain evidence="9 10">Xinb3</strain>
        <tissue evidence="9">Complete organism</tissue>
    </source>
</reference>
<dbReference type="OrthoDB" id="10056177at2759"/>
<feature type="transmembrane region" description="Helical" evidence="7">
    <location>
        <begin position="507"/>
        <end position="526"/>
    </location>
</feature>
<protein>
    <submittedName>
        <fullName evidence="9">Major facilitator superfamily domain-containing protein 6</fullName>
    </submittedName>
</protein>
<feature type="transmembrane region" description="Helical" evidence="7">
    <location>
        <begin position="538"/>
        <end position="556"/>
    </location>
</feature>
<dbReference type="Proteomes" id="UP000076858">
    <property type="component" value="Unassembled WGS sequence"/>
</dbReference>
<proteinExistence type="inferred from homology"/>
<gene>
    <name evidence="9" type="ORF">APZ42_026976</name>
</gene>
<accession>A0A0P5S992</accession>
<evidence type="ECO:0000256" key="2">
    <source>
        <dbReference type="ARBA" id="ARBA00005241"/>
    </source>
</evidence>
<evidence type="ECO:0000256" key="3">
    <source>
        <dbReference type="ARBA" id="ARBA00022692"/>
    </source>
</evidence>
<organism evidence="9 10">
    <name type="scientific">Daphnia magna</name>
    <dbReference type="NCBI Taxonomy" id="35525"/>
    <lineage>
        <taxon>Eukaryota</taxon>
        <taxon>Metazoa</taxon>
        <taxon>Ecdysozoa</taxon>
        <taxon>Arthropoda</taxon>
        <taxon>Crustacea</taxon>
        <taxon>Branchiopoda</taxon>
        <taxon>Diplostraca</taxon>
        <taxon>Cladocera</taxon>
        <taxon>Anomopoda</taxon>
        <taxon>Daphniidae</taxon>
        <taxon>Daphnia</taxon>
    </lineage>
</organism>
<comment type="caution">
    <text evidence="9">The sequence shown here is derived from an EMBL/GenBank/DDBJ whole genome shotgun (WGS) entry which is preliminary data.</text>
</comment>
<feature type="transmembrane region" description="Helical" evidence="7">
    <location>
        <begin position="33"/>
        <end position="55"/>
    </location>
</feature>
<dbReference type="STRING" id="35525.A0A0P5S992"/>
<dbReference type="InterPro" id="IPR024989">
    <property type="entry name" value="MFS_assoc_dom"/>
</dbReference>
<dbReference type="PANTHER" id="PTHR16172:SF41">
    <property type="entry name" value="MAJOR FACILITATOR SUPERFAMILY DOMAIN-CONTAINING PROTEIN 6-LIKE"/>
    <property type="match status" value="1"/>
</dbReference>
<dbReference type="InterPro" id="IPR036259">
    <property type="entry name" value="MFS_trans_sf"/>
</dbReference>
<evidence type="ECO:0000256" key="1">
    <source>
        <dbReference type="ARBA" id="ARBA00004141"/>
    </source>
</evidence>
<feature type="transmembrane region" description="Helical" evidence="7">
    <location>
        <begin position="328"/>
        <end position="347"/>
    </location>
</feature>
<dbReference type="InterPro" id="IPR051717">
    <property type="entry name" value="MFS_MFSD6"/>
</dbReference>
<feature type="transmembrane region" description="Helical" evidence="7">
    <location>
        <begin position="434"/>
        <end position="455"/>
    </location>
</feature>
<dbReference type="AlphaFoldDB" id="A0A0P5S992"/>
<feature type="transmembrane region" description="Helical" evidence="7">
    <location>
        <begin position="287"/>
        <end position="308"/>
    </location>
</feature>
<feature type="transmembrane region" description="Helical" evidence="7">
    <location>
        <begin position="90"/>
        <end position="109"/>
    </location>
</feature>
<feature type="region of interest" description="Disordered" evidence="6">
    <location>
        <begin position="252"/>
        <end position="278"/>
    </location>
</feature>
<keyword evidence="3 7" id="KW-0812">Transmembrane</keyword>
<feature type="region of interest" description="Disordered" evidence="6">
    <location>
        <begin position="612"/>
        <end position="632"/>
    </location>
</feature>
<feature type="transmembrane region" description="Helical" evidence="7">
    <location>
        <begin position="467"/>
        <end position="487"/>
    </location>
</feature>
<feature type="transmembrane region" description="Helical" evidence="7">
    <location>
        <begin position="61"/>
        <end position="78"/>
    </location>
</feature>
<dbReference type="PANTHER" id="PTHR16172">
    <property type="entry name" value="MAJOR FACILITATOR SUPERFAMILY DOMAIN-CONTAINING PROTEIN 6-LIKE"/>
    <property type="match status" value="1"/>
</dbReference>
<evidence type="ECO:0000313" key="10">
    <source>
        <dbReference type="Proteomes" id="UP000076858"/>
    </source>
</evidence>
<comment type="similarity">
    <text evidence="2">Belongs to the major facilitator superfamily. MFSD6 family.</text>
</comment>
<dbReference type="EMBL" id="LRGB01002140">
    <property type="protein sequence ID" value="KZS08972.1"/>
    <property type="molecule type" value="Genomic_DNA"/>
</dbReference>
<evidence type="ECO:0000259" key="8">
    <source>
        <dbReference type="Pfam" id="PF12832"/>
    </source>
</evidence>
<dbReference type="GO" id="GO:0016020">
    <property type="term" value="C:membrane"/>
    <property type="evidence" value="ECO:0007669"/>
    <property type="project" value="UniProtKB-SubCell"/>
</dbReference>
<feature type="transmembrane region" description="Helical" evidence="7">
    <location>
        <begin position="562"/>
        <end position="582"/>
    </location>
</feature>
<keyword evidence="5 7" id="KW-0472">Membrane</keyword>
<evidence type="ECO:0000256" key="5">
    <source>
        <dbReference type="ARBA" id="ARBA00023136"/>
    </source>
</evidence>
<evidence type="ECO:0000256" key="7">
    <source>
        <dbReference type="SAM" id="Phobius"/>
    </source>
</evidence>
<comment type="subcellular location">
    <subcellularLocation>
        <location evidence="1">Membrane</location>
        <topology evidence="1">Multi-pass membrane protein</topology>
    </subcellularLocation>
</comment>
<name>A0A0P5S992_9CRUS</name>
<dbReference type="Gene3D" id="1.20.1250.20">
    <property type="entry name" value="MFS general substrate transporter like domains"/>
    <property type="match status" value="3"/>
</dbReference>
<feature type="transmembrane region" description="Helical" evidence="7">
    <location>
        <begin position="401"/>
        <end position="428"/>
    </location>
</feature>
<keyword evidence="10" id="KW-1185">Reference proteome</keyword>
<sequence length="651" mass="71916">MDGKPDDATGWGNKFKQAIAINKQLVPLKLTMLLYYGAVSLYLPYMTLQMIQVGLNIEEIAIIYSVLPFVTSIMPPIAGMLADRFHSYKLILIVIVASVAVFHTSLLHIDARLSTDAPTTGMDFETPAEIYCTRLGAVLRFENFTCDANREMWTVDWTPSQCQPMDCQLPMGMQLCLADGNCTQIAIGSTSMLEMDALLEVVPTTSLDGDHHGNCTAHIVNAQTDQTRNPASLLCNCPIRCPAMAAPMSSDLNNATTTTTTTTTNGLSVEEQQQQKENERVKHNRGFWLYFILRIIASGSLATSFSMLDATAIKMVKKHHGDLGKQRLFGVIGQAICAVLAGIILDWTVIEKGYPDYSITFYLADGMFVVVMILMSQLDVGVEEHTEATKLMKSISKLIRLIDVDIFMIMMLLLGTCWGFLESFLFVYLTELNASSYLLGMTITFASIIGIPFLYVSDVIVRKIGSVNVIVLAFLAYCIRFFGYSFIWDPWLSLPFEALEAVTVHMMAVASSIYCAAAAPPGLLATLNGAVGSFHYSFGRGVGSFAGGIMMANFGTRTTFRILGAGAGICGLVYFLLHRFYLARLEKNRLQRKSIRPSIVISEEAVPMKVNLDVETNEKDDPVDEDDTTDEHTMDYLFEPDGLKGRRLSAF</sequence>
<evidence type="ECO:0000256" key="6">
    <source>
        <dbReference type="SAM" id="MobiDB-lite"/>
    </source>
</evidence>
<dbReference type="Pfam" id="PF12832">
    <property type="entry name" value="MFS_1_like"/>
    <property type="match status" value="1"/>
</dbReference>
<dbReference type="SUPFAM" id="SSF103473">
    <property type="entry name" value="MFS general substrate transporter"/>
    <property type="match status" value="1"/>
</dbReference>
<evidence type="ECO:0000313" key="9">
    <source>
        <dbReference type="EMBL" id="KZS08972.1"/>
    </source>
</evidence>
<keyword evidence="4 7" id="KW-1133">Transmembrane helix</keyword>
<evidence type="ECO:0000256" key="4">
    <source>
        <dbReference type="ARBA" id="ARBA00022989"/>
    </source>
</evidence>